<dbReference type="EMBL" id="LAZR01007093">
    <property type="protein sequence ID" value="KKM87497.1"/>
    <property type="molecule type" value="Genomic_DNA"/>
</dbReference>
<sequence>SFNYTSPINFDSKVSPPQERIIQTIANYVLFRDFSGLIFIYSIWISISFIPIIVYNSFRRAYSMNLLTFFFPNFFVYTFLYKYSPNYYKSNFLFHIIPTIFIGLFIVVVSFGGSFILKKLGKTKTETQIENLYIIMNQIKSKCPNCGTEFNSTPIYCYKCNSYVIIKNESKINGE</sequence>
<keyword evidence="1" id="KW-0472">Membrane</keyword>
<name>A0A0F9P1Z5_9ZZZZ</name>
<feature type="non-terminal residue" evidence="2">
    <location>
        <position position="1"/>
    </location>
</feature>
<keyword evidence="1" id="KW-0812">Transmembrane</keyword>
<feature type="transmembrane region" description="Helical" evidence="1">
    <location>
        <begin position="92"/>
        <end position="117"/>
    </location>
</feature>
<reference evidence="2" key="1">
    <citation type="journal article" date="2015" name="Nature">
        <title>Complex archaea that bridge the gap between prokaryotes and eukaryotes.</title>
        <authorList>
            <person name="Spang A."/>
            <person name="Saw J.H."/>
            <person name="Jorgensen S.L."/>
            <person name="Zaremba-Niedzwiedzka K."/>
            <person name="Martijn J."/>
            <person name="Lind A.E."/>
            <person name="van Eijk R."/>
            <person name="Schleper C."/>
            <person name="Guy L."/>
            <person name="Ettema T.J."/>
        </authorList>
    </citation>
    <scope>NUCLEOTIDE SEQUENCE</scope>
</reference>
<comment type="caution">
    <text evidence="2">The sequence shown here is derived from an EMBL/GenBank/DDBJ whole genome shotgun (WGS) entry which is preliminary data.</text>
</comment>
<dbReference type="AlphaFoldDB" id="A0A0F9P1Z5"/>
<feature type="transmembrane region" description="Helical" evidence="1">
    <location>
        <begin position="62"/>
        <end position="80"/>
    </location>
</feature>
<keyword evidence="1" id="KW-1133">Transmembrane helix</keyword>
<evidence type="ECO:0000313" key="2">
    <source>
        <dbReference type="EMBL" id="KKM87497.1"/>
    </source>
</evidence>
<gene>
    <name evidence="2" type="ORF">LCGC14_1268270</name>
</gene>
<evidence type="ECO:0000256" key="1">
    <source>
        <dbReference type="SAM" id="Phobius"/>
    </source>
</evidence>
<proteinExistence type="predicted"/>
<protein>
    <submittedName>
        <fullName evidence="2">Uncharacterized protein</fullName>
    </submittedName>
</protein>
<feature type="transmembrane region" description="Helical" evidence="1">
    <location>
        <begin position="34"/>
        <end position="55"/>
    </location>
</feature>
<accession>A0A0F9P1Z5</accession>
<organism evidence="2">
    <name type="scientific">marine sediment metagenome</name>
    <dbReference type="NCBI Taxonomy" id="412755"/>
    <lineage>
        <taxon>unclassified sequences</taxon>
        <taxon>metagenomes</taxon>
        <taxon>ecological metagenomes</taxon>
    </lineage>
</organism>